<evidence type="ECO:0000313" key="11">
    <source>
        <dbReference type="EMBL" id="RZB51761.1"/>
    </source>
</evidence>
<sequence>MVQDMKQQDNGESKKKERHIVTWTQQEDDILREEIGIHGTENWAIIASKFKDKTTRQCRRRWYTYLNSDFKKGGWSAEEDILLCEAQKIFGNRWTEIAKVVSGRTDNAVKNRFSTLCRKKQKYEALAKENSTSYINSNNKRVMFQHCNNMDTTSESGVPIKNLRRTHIHYNAEKIKFEDRLHLRNETPINQQPRAPLAVLAQNSHNSNNLPDQHHVCNPKFSSLAQNYKIQGTFLKKDYPKISALMQQAELLSSLALKVDAGNMDQSFENAWKVLQEFLKRTKESNIPGQKIPDLQLVDHKDMIEELKSGNEEGQVLQELLNRTKESDNAGHNIPDLQPVDLKDMIENLKSGNEEGLVLQEFLNQTNRADIPEHKIPHLWLVDHKDMIEKFKSGNEEGQVLQEFLNRTKESDIPGHKIPDLQLVDLKDVIEDLKSGNEEGQACWRQVDRYEDSPGSSGYSTGSILLCESAGDNLEPSFHQDIGTELKSEQLEDEKGVGRDDGKVVLSTLNVDQDTLPCFEEQINNDGIVSASSRLEFSSPLQVTPLFRSLAAGIPSPQFSESERNFLRKTLGMESPSINPSANSSQPPPCKRALLPSL</sequence>
<dbReference type="SMART" id="SM00717">
    <property type="entry name" value="SANT"/>
    <property type="match status" value="2"/>
</dbReference>
<accession>A0A0B2R1F2</accession>
<dbReference type="InterPro" id="IPR017930">
    <property type="entry name" value="Myb_dom"/>
</dbReference>
<dbReference type="GO" id="GO:1901333">
    <property type="term" value="P:positive regulation of lateral root development"/>
    <property type="evidence" value="ECO:0007669"/>
    <property type="project" value="UniProtKB-ARBA"/>
</dbReference>
<evidence type="ECO:0000256" key="5">
    <source>
        <dbReference type="ARBA" id="ARBA00063045"/>
    </source>
</evidence>
<feature type="compositionally biased region" description="Polar residues" evidence="6">
    <location>
        <begin position="576"/>
        <end position="585"/>
    </location>
</feature>
<dbReference type="PROSITE" id="PS50090">
    <property type="entry name" value="MYB_LIKE"/>
    <property type="match status" value="2"/>
</dbReference>
<dbReference type="SUPFAM" id="SSF46689">
    <property type="entry name" value="Homeodomain-like"/>
    <property type="match status" value="1"/>
</dbReference>
<dbReference type="GO" id="GO:0050891">
    <property type="term" value="P:multicellular organismal-level water homeostasis"/>
    <property type="evidence" value="ECO:0007669"/>
    <property type="project" value="UniProtKB-ARBA"/>
</dbReference>
<keyword evidence="2" id="KW-0677">Repeat</keyword>
<evidence type="ECO:0000256" key="6">
    <source>
        <dbReference type="SAM" id="MobiDB-lite"/>
    </source>
</evidence>
<evidence type="ECO:0000256" key="4">
    <source>
        <dbReference type="ARBA" id="ARBA00023242"/>
    </source>
</evidence>
<dbReference type="EMBL" id="QZWG01000018">
    <property type="protein sequence ID" value="RZB51760.1"/>
    <property type="molecule type" value="Genomic_DNA"/>
</dbReference>
<dbReference type="InterPro" id="IPR050560">
    <property type="entry name" value="MYB_TF"/>
</dbReference>
<dbReference type="Gramene" id="XM_028356130.1">
    <property type="protein sequence ID" value="XP_028211931.1"/>
    <property type="gene ID" value="LOC114394523"/>
</dbReference>
<dbReference type="EMBL" id="KN653055">
    <property type="protein sequence ID" value="KHN27781.1"/>
    <property type="molecule type" value="Genomic_DNA"/>
</dbReference>
<dbReference type="GO" id="GO:0032875">
    <property type="term" value="P:regulation of DNA endoreduplication"/>
    <property type="evidence" value="ECO:0007669"/>
    <property type="project" value="UniProtKB-ARBA"/>
</dbReference>
<dbReference type="GO" id="GO:0010235">
    <property type="term" value="P:guard mother cell cytokinesis"/>
    <property type="evidence" value="ECO:0007669"/>
    <property type="project" value="UniProtKB-ARBA"/>
</dbReference>
<evidence type="ECO:0000256" key="3">
    <source>
        <dbReference type="ARBA" id="ARBA00023125"/>
    </source>
</evidence>
<keyword evidence="12" id="KW-1185">Reference proteome</keyword>
<dbReference type="InterPro" id="IPR009057">
    <property type="entry name" value="Homeodomain-like_sf"/>
</dbReference>
<dbReference type="GO" id="GO:0005634">
    <property type="term" value="C:nucleus"/>
    <property type="evidence" value="ECO:0007669"/>
    <property type="project" value="UniProtKB-SubCell"/>
</dbReference>
<dbReference type="PANTHER" id="PTHR45614:SF76">
    <property type="entry name" value="TRANSCRIPTION FACTOR MYB124"/>
    <property type="match status" value="1"/>
</dbReference>
<comment type="subcellular location">
    <subcellularLocation>
        <location evidence="1">Nucleus</location>
    </subcellularLocation>
</comment>
<dbReference type="GO" id="GO:0010444">
    <property type="term" value="P:guard mother cell differentiation"/>
    <property type="evidence" value="ECO:0007669"/>
    <property type="project" value="UniProtKB-ARBA"/>
</dbReference>
<dbReference type="Gene3D" id="1.10.10.60">
    <property type="entry name" value="Homeodomain-like"/>
    <property type="match status" value="2"/>
</dbReference>
<proteinExistence type="predicted"/>
<evidence type="ECO:0000259" key="7">
    <source>
        <dbReference type="PROSITE" id="PS50090"/>
    </source>
</evidence>
<dbReference type="FunFam" id="1.10.10.60:FF:000355">
    <property type="entry name" value="Transcription factor MYB124"/>
    <property type="match status" value="1"/>
</dbReference>
<evidence type="ECO:0000313" key="12">
    <source>
        <dbReference type="Proteomes" id="UP000289340"/>
    </source>
</evidence>
<dbReference type="EMBL" id="QZWG01000018">
    <property type="protein sequence ID" value="RZB51761.1"/>
    <property type="molecule type" value="Genomic_DNA"/>
</dbReference>
<gene>
    <name evidence="10" type="ORF">D0Y65_048259</name>
    <name evidence="9" type="ORF">glysoja_048210</name>
</gene>
<dbReference type="InterPro" id="IPR001005">
    <property type="entry name" value="SANT/Myb"/>
</dbReference>
<dbReference type="PANTHER" id="PTHR45614">
    <property type="entry name" value="MYB PROTEIN-RELATED"/>
    <property type="match status" value="1"/>
</dbReference>
<feature type="domain" description="Myb-like" evidence="7">
    <location>
        <begin position="23"/>
        <end position="66"/>
    </location>
</feature>
<dbReference type="Proteomes" id="UP000289340">
    <property type="component" value="Chromosome 18"/>
</dbReference>
<dbReference type="GO" id="GO:0048364">
    <property type="term" value="P:root development"/>
    <property type="evidence" value="ECO:0007669"/>
    <property type="project" value="UniProtKB-ARBA"/>
</dbReference>
<dbReference type="Gramene" id="XM_028356131.1">
    <property type="protein sequence ID" value="XP_028211932.1"/>
    <property type="gene ID" value="LOC114394523"/>
</dbReference>
<dbReference type="GO" id="GO:0010376">
    <property type="term" value="P:stomatal complex formation"/>
    <property type="evidence" value="ECO:0007669"/>
    <property type="project" value="UniProtKB-ARBA"/>
</dbReference>
<evidence type="ECO:0000256" key="1">
    <source>
        <dbReference type="ARBA" id="ARBA00004123"/>
    </source>
</evidence>
<dbReference type="PROSITE" id="PS51294">
    <property type="entry name" value="HTH_MYB"/>
    <property type="match status" value="2"/>
</dbReference>
<comment type="subunit">
    <text evidence="5">Interacts with RBR1.</text>
</comment>
<organism evidence="9">
    <name type="scientific">Glycine soja</name>
    <name type="common">Wild soybean</name>
    <dbReference type="NCBI Taxonomy" id="3848"/>
    <lineage>
        <taxon>Eukaryota</taxon>
        <taxon>Viridiplantae</taxon>
        <taxon>Streptophyta</taxon>
        <taxon>Embryophyta</taxon>
        <taxon>Tracheophyta</taxon>
        <taxon>Spermatophyta</taxon>
        <taxon>Magnoliopsida</taxon>
        <taxon>eudicotyledons</taxon>
        <taxon>Gunneridae</taxon>
        <taxon>Pentapetalae</taxon>
        <taxon>rosids</taxon>
        <taxon>fabids</taxon>
        <taxon>Fabales</taxon>
        <taxon>Fabaceae</taxon>
        <taxon>Papilionoideae</taxon>
        <taxon>50 kb inversion clade</taxon>
        <taxon>NPAAA clade</taxon>
        <taxon>indigoferoid/millettioid clade</taxon>
        <taxon>Phaseoleae</taxon>
        <taxon>Glycine</taxon>
        <taxon>Glycine subgen. Soja</taxon>
    </lineage>
</organism>
<dbReference type="GO" id="GO:0010052">
    <property type="term" value="P:guard cell differentiation"/>
    <property type="evidence" value="ECO:0007669"/>
    <property type="project" value="UniProtKB-ARBA"/>
</dbReference>
<evidence type="ECO:0000259" key="8">
    <source>
        <dbReference type="PROSITE" id="PS51294"/>
    </source>
</evidence>
<dbReference type="GO" id="GO:1902806">
    <property type="term" value="P:regulation of cell cycle G1/S phase transition"/>
    <property type="evidence" value="ECO:0007669"/>
    <property type="project" value="UniProtKB-ARBA"/>
</dbReference>
<name>A0A0B2R1F2_GLYSO</name>
<dbReference type="CDD" id="cd00167">
    <property type="entry name" value="SANT"/>
    <property type="match status" value="2"/>
</dbReference>
<dbReference type="AlphaFoldDB" id="A0A0B2R1F2"/>
<dbReference type="GO" id="GO:1902584">
    <property type="term" value="P:positive regulation of response to water deprivation"/>
    <property type="evidence" value="ECO:0007669"/>
    <property type="project" value="UniProtKB-ARBA"/>
</dbReference>
<evidence type="ECO:0000313" key="9">
    <source>
        <dbReference type="EMBL" id="KHN27781.1"/>
    </source>
</evidence>
<feature type="domain" description="Myb-like" evidence="7">
    <location>
        <begin position="67"/>
        <end position="117"/>
    </location>
</feature>
<protein>
    <submittedName>
        <fullName evidence="9">Myb-related protein B</fullName>
    </submittedName>
    <submittedName>
        <fullName evidence="10">Transcription factor MYB88 isoform A</fullName>
    </submittedName>
    <submittedName>
        <fullName evidence="11">Transcription factor MYB88 isoform B</fullName>
    </submittedName>
</protein>
<keyword evidence="3" id="KW-0238">DNA-binding</keyword>
<dbReference type="GO" id="GO:2000037">
    <property type="term" value="P:regulation of stomatal complex patterning"/>
    <property type="evidence" value="ECO:0007669"/>
    <property type="project" value="UniProtKB-ARBA"/>
</dbReference>
<dbReference type="GO" id="GO:0009554">
    <property type="term" value="P:megasporogenesis"/>
    <property type="evidence" value="ECO:0007669"/>
    <property type="project" value="UniProtKB-ARBA"/>
</dbReference>
<reference evidence="10 12" key="2">
    <citation type="submission" date="2018-09" db="EMBL/GenBank/DDBJ databases">
        <title>A high-quality reference genome of wild soybean provides a powerful tool to mine soybean genomes.</title>
        <authorList>
            <person name="Xie M."/>
            <person name="Chung C.Y.L."/>
            <person name="Li M.-W."/>
            <person name="Wong F.-L."/>
            <person name="Chan T.-F."/>
            <person name="Lam H.-M."/>
        </authorList>
    </citation>
    <scope>NUCLEOTIDE SEQUENCE [LARGE SCALE GENOMIC DNA]</scope>
    <source>
        <strain evidence="12">cv. W05</strain>
        <tissue evidence="10">Hypocotyl of etiolated seedlings</tissue>
    </source>
</reference>
<dbReference type="Pfam" id="PF13921">
    <property type="entry name" value="Myb_DNA-bind_6"/>
    <property type="match status" value="1"/>
</dbReference>
<keyword evidence="4" id="KW-0539">Nucleus</keyword>
<evidence type="ECO:0000256" key="2">
    <source>
        <dbReference type="ARBA" id="ARBA00022737"/>
    </source>
</evidence>
<dbReference type="Proteomes" id="UP000053555">
    <property type="component" value="Unassembled WGS sequence"/>
</dbReference>
<dbReference type="GO" id="GO:0009629">
    <property type="term" value="P:response to gravity"/>
    <property type="evidence" value="ECO:0007669"/>
    <property type="project" value="UniProtKB-ARBA"/>
</dbReference>
<feature type="domain" description="HTH myb-type" evidence="8">
    <location>
        <begin position="15"/>
        <end position="66"/>
    </location>
</feature>
<dbReference type="GO" id="GO:1901002">
    <property type="term" value="P:positive regulation of response to salt stress"/>
    <property type="evidence" value="ECO:0007669"/>
    <property type="project" value="UniProtKB-ARBA"/>
</dbReference>
<dbReference type="GO" id="GO:0009737">
    <property type="term" value="P:response to abscisic acid"/>
    <property type="evidence" value="ECO:0007669"/>
    <property type="project" value="UniProtKB-ARBA"/>
</dbReference>
<evidence type="ECO:0000313" key="10">
    <source>
        <dbReference type="EMBL" id="RZB51760.1"/>
    </source>
</evidence>
<dbReference type="GO" id="GO:0000978">
    <property type="term" value="F:RNA polymerase II cis-regulatory region sequence-specific DNA binding"/>
    <property type="evidence" value="ECO:0007669"/>
    <property type="project" value="TreeGrafter"/>
</dbReference>
<feature type="domain" description="HTH myb-type" evidence="8">
    <location>
        <begin position="67"/>
        <end position="121"/>
    </location>
</feature>
<feature type="region of interest" description="Disordered" evidence="6">
    <location>
        <begin position="570"/>
        <end position="598"/>
    </location>
</feature>
<dbReference type="GO" id="GO:0000981">
    <property type="term" value="F:DNA-binding transcription factor activity, RNA polymerase II-specific"/>
    <property type="evidence" value="ECO:0007669"/>
    <property type="project" value="TreeGrafter"/>
</dbReference>
<reference evidence="9" key="1">
    <citation type="submission" date="2014-07" db="EMBL/GenBank/DDBJ databases">
        <title>Identification of a novel salt tolerance gene in wild soybean by whole-genome sequencing.</title>
        <authorList>
            <person name="Lam H.-M."/>
            <person name="Qi X."/>
            <person name="Li M.-W."/>
            <person name="Liu X."/>
            <person name="Xie M."/>
            <person name="Ni M."/>
            <person name="Xu X."/>
        </authorList>
    </citation>
    <scope>NUCLEOTIDE SEQUENCE [LARGE SCALE GENOMIC DNA]</scope>
    <source>
        <tissue evidence="9">Root</tissue>
    </source>
</reference>